<proteinExistence type="predicted"/>
<keyword evidence="2" id="KW-0614">Plasmid</keyword>
<evidence type="ECO:0000313" key="3">
    <source>
        <dbReference type="Proteomes" id="UP001203207"/>
    </source>
</evidence>
<geneLocation type="plasmid" evidence="2">
    <name>pAArc-St2</name>
</geneLocation>
<evidence type="ECO:0000313" key="2">
    <source>
        <dbReference type="EMBL" id="MCL9818323.1"/>
    </source>
</evidence>
<keyword evidence="1" id="KW-0812">Transmembrane</keyword>
<reference evidence="2" key="1">
    <citation type="journal article" date="2022" name="Syst. Appl. Microbiol.">
        <title>Natronocalculus amylovorans gen. nov., sp. nov., and Natranaeroarchaeum aerophilus sp. nov., dominant culturable amylolytic natronoarchaea from hypersaline soda lakes in southwestern Siberia.</title>
        <authorList>
            <person name="Sorokin D.Y."/>
            <person name="Elcheninov A.G."/>
            <person name="Khizhniak T.V."/>
            <person name="Koenen M."/>
            <person name="Bale N.J."/>
            <person name="Damste J.S.S."/>
            <person name="Kublanov I.V."/>
        </authorList>
    </citation>
    <scope>NUCLEOTIDE SEQUENCE</scope>
    <source>
        <strain evidence="2">AArc-St2</strain>
    </source>
</reference>
<name>A0AAE3K9R8_9EURY</name>
<feature type="transmembrane region" description="Helical" evidence="1">
    <location>
        <begin position="12"/>
        <end position="38"/>
    </location>
</feature>
<gene>
    <name evidence="2" type="ORF">AArcSt2_15380</name>
</gene>
<dbReference type="RefSeq" id="WP_250586009.1">
    <property type="nucleotide sequence ID" value="NZ_JAKRVX010000010.1"/>
</dbReference>
<reference evidence="2" key="2">
    <citation type="submission" date="2022-02" db="EMBL/GenBank/DDBJ databases">
        <authorList>
            <person name="Elcheninov A.G."/>
            <person name="Sorokin D.Y."/>
            <person name="Kublanov I.V."/>
        </authorList>
    </citation>
    <scope>NUCLEOTIDE SEQUENCE</scope>
    <source>
        <strain evidence="2">AArc-St2</strain>
        <plasmid evidence="2">pAArc-St2</plasmid>
    </source>
</reference>
<dbReference type="EMBL" id="JAKRVX010000010">
    <property type="protein sequence ID" value="MCL9818323.1"/>
    <property type="molecule type" value="Genomic_DNA"/>
</dbReference>
<dbReference type="AlphaFoldDB" id="A0AAE3K9R8"/>
<accession>A0AAE3K9R8</accession>
<keyword evidence="1" id="KW-0472">Membrane</keyword>
<keyword evidence="3" id="KW-1185">Reference proteome</keyword>
<dbReference type="Proteomes" id="UP001203207">
    <property type="component" value="Unassembled WGS sequence"/>
</dbReference>
<sequence length="90" mass="10009">MSQRSQAVWRIFAFVYSLTIAAIISSVVTIIAIVWGAIDVLWQLISGRNTLSENSKPATVVTATLRWNVEMLIFATTGGGVKRLEWLPSW</sequence>
<comment type="caution">
    <text evidence="2">The sequence shown here is derived from an EMBL/GenBank/DDBJ whole genome shotgun (WGS) entry which is preliminary data.</text>
</comment>
<organism evidence="2 3">
    <name type="scientific">Natronocalculus amylovorans</name>
    <dbReference type="NCBI Taxonomy" id="2917812"/>
    <lineage>
        <taxon>Archaea</taxon>
        <taxon>Methanobacteriati</taxon>
        <taxon>Methanobacteriota</taxon>
        <taxon>Stenosarchaea group</taxon>
        <taxon>Halobacteria</taxon>
        <taxon>Halobacteriales</taxon>
        <taxon>Haloferacaceae</taxon>
        <taxon>Natronocalculus</taxon>
    </lineage>
</organism>
<keyword evidence="1" id="KW-1133">Transmembrane helix</keyword>
<protein>
    <submittedName>
        <fullName evidence="2">Uncharacterized protein</fullName>
    </submittedName>
</protein>
<evidence type="ECO:0000256" key="1">
    <source>
        <dbReference type="SAM" id="Phobius"/>
    </source>
</evidence>